<sequence>MCRFSLVSLASRRPLRNQSVVIAPVFTDAVLILRRRRGDRVLTARRRSGTSRPDGILPLDSEASFFAWFPIFDPL</sequence>
<gene>
    <name evidence="1" type="ORF">EYF80_067579</name>
</gene>
<keyword evidence="2" id="KW-1185">Reference proteome</keyword>
<evidence type="ECO:0000313" key="1">
    <source>
        <dbReference type="EMBL" id="TNN22307.1"/>
    </source>
</evidence>
<evidence type="ECO:0000313" key="2">
    <source>
        <dbReference type="Proteomes" id="UP000314294"/>
    </source>
</evidence>
<accession>A0A4Z2E0R4</accession>
<dbReference type="Proteomes" id="UP000314294">
    <property type="component" value="Unassembled WGS sequence"/>
</dbReference>
<dbReference type="EMBL" id="SRLO01023156">
    <property type="protein sequence ID" value="TNN22307.1"/>
    <property type="molecule type" value="Genomic_DNA"/>
</dbReference>
<reference evidence="1 2" key="1">
    <citation type="submission" date="2019-03" db="EMBL/GenBank/DDBJ databases">
        <title>First draft genome of Liparis tanakae, snailfish: a comprehensive survey of snailfish specific genes.</title>
        <authorList>
            <person name="Kim W."/>
            <person name="Song I."/>
            <person name="Jeong J.-H."/>
            <person name="Kim D."/>
            <person name="Kim S."/>
            <person name="Ryu S."/>
            <person name="Song J.Y."/>
            <person name="Lee S.K."/>
        </authorList>
    </citation>
    <scope>NUCLEOTIDE SEQUENCE [LARGE SCALE GENOMIC DNA]</scope>
    <source>
        <tissue evidence="1">Muscle</tissue>
    </source>
</reference>
<name>A0A4Z2E0R4_9TELE</name>
<organism evidence="1 2">
    <name type="scientific">Liparis tanakae</name>
    <name type="common">Tanaka's snailfish</name>
    <dbReference type="NCBI Taxonomy" id="230148"/>
    <lineage>
        <taxon>Eukaryota</taxon>
        <taxon>Metazoa</taxon>
        <taxon>Chordata</taxon>
        <taxon>Craniata</taxon>
        <taxon>Vertebrata</taxon>
        <taxon>Euteleostomi</taxon>
        <taxon>Actinopterygii</taxon>
        <taxon>Neopterygii</taxon>
        <taxon>Teleostei</taxon>
        <taxon>Neoteleostei</taxon>
        <taxon>Acanthomorphata</taxon>
        <taxon>Eupercaria</taxon>
        <taxon>Perciformes</taxon>
        <taxon>Cottioidei</taxon>
        <taxon>Cottales</taxon>
        <taxon>Liparidae</taxon>
        <taxon>Liparis</taxon>
    </lineage>
</organism>
<proteinExistence type="predicted"/>
<protein>
    <submittedName>
        <fullName evidence="1">Uncharacterized protein</fullName>
    </submittedName>
</protein>
<comment type="caution">
    <text evidence="1">The sequence shown here is derived from an EMBL/GenBank/DDBJ whole genome shotgun (WGS) entry which is preliminary data.</text>
</comment>
<dbReference type="AlphaFoldDB" id="A0A4Z2E0R4"/>